<dbReference type="STRING" id="1385517.N800_10495"/>
<evidence type="ECO:0000256" key="1">
    <source>
        <dbReference type="SAM" id="Phobius"/>
    </source>
</evidence>
<evidence type="ECO:0008006" key="4">
    <source>
        <dbReference type="Google" id="ProtNLM"/>
    </source>
</evidence>
<keyword evidence="3" id="KW-1185">Reference proteome</keyword>
<name>A0A0A0F3R5_9GAMM</name>
<dbReference type="EMBL" id="AVPU01000002">
    <property type="protein sequence ID" value="KGM56042.1"/>
    <property type="molecule type" value="Genomic_DNA"/>
</dbReference>
<organism evidence="2 3">
    <name type="scientific">Lysobacter daejeonensis GH1-9</name>
    <dbReference type="NCBI Taxonomy" id="1385517"/>
    <lineage>
        <taxon>Bacteria</taxon>
        <taxon>Pseudomonadati</taxon>
        <taxon>Pseudomonadota</taxon>
        <taxon>Gammaproteobacteria</taxon>
        <taxon>Lysobacterales</taxon>
        <taxon>Lysobacteraceae</taxon>
        <taxon>Aerolutibacter</taxon>
    </lineage>
</organism>
<feature type="transmembrane region" description="Helical" evidence="1">
    <location>
        <begin position="91"/>
        <end position="111"/>
    </location>
</feature>
<keyword evidence="1" id="KW-1133">Transmembrane helix</keyword>
<feature type="transmembrane region" description="Helical" evidence="1">
    <location>
        <begin position="54"/>
        <end position="79"/>
    </location>
</feature>
<feature type="transmembrane region" description="Helical" evidence="1">
    <location>
        <begin position="156"/>
        <end position="175"/>
    </location>
</feature>
<gene>
    <name evidence="2" type="ORF">N800_10495</name>
</gene>
<feature type="transmembrane region" description="Helical" evidence="1">
    <location>
        <begin position="131"/>
        <end position="149"/>
    </location>
</feature>
<comment type="caution">
    <text evidence="2">The sequence shown here is derived from an EMBL/GenBank/DDBJ whole genome shotgun (WGS) entry which is preliminary data.</text>
</comment>
<protein>
    <recommendedName>
        <fullName evidence="4">DUF998 domain-containing protein</fullName>
    </recommendedName>
</protein>
<accession>A0A0A0F3R5</accession>
<dbReference type="AlphaFoldDB" id="A0A0A0F3R5"/>
<keyword evidence="1" id="KW-0472">Membrane</keyword>
<feature type="transmembrane region" description="Helical" evidence="1">
    <location>
        <begin position="181"/>
        <end position="201"/>
    </location>
</feature>
<reference evidence="2 3" key="1">
    <citation type="submission" date="2013-08" db="EMBL/GenBank/DDBJ databases">
        <title>Genome sequencing of Lysobacter.</title>
        <authorList>
            <person name="Zhang S."/>
            <person name="Wang G."/>
        </authorList>
    </citation>
    <scope>NUCLEOTIDE SEQUENCE [LARGE SCALE GENOMIC DNA]</scope>
    <source>
        <strain evidence="2 3">GH1-9</strain>
    </source>
</reference>
<evidence type="ECO:0000313" key="3">
    <source>
        <dbReference type="Proteomes" id="UP000029998"/>
    </source>
</evidence>
<proteinExistence type="predicted"/>
<dbReference type="Proteomes" id="UP000029998">
    <property type="component" value="Unassembled WGS sequence"/>
</dbReference>
<sequence>MAASCALAAGLLCLASLVGFALPLPGYVHALMPVGLLGAHGVPRAQAFNLLAFITPGALMAWSALGLRAVLVGGPVALAPEGKAPLGSWRARIGASLWLLSAIAFAAQGVWSLDPGDLDGAASQRHASMWTLWWIAFVPGALLLTTGLWRARRATAAWALGGGVLMLLFAALPPWLLPGPIAQRVALAAWFLAYAMVARSLR</sequence>
<keyword evidence="1" id="KW-0812">Transmembrane</keyword>
<evidence type="ECO:0000313" key="2">
    <source>
        <dbReference type="EMBL" id="KGM56042.1"/>
    </source>
</evidence>
<dbReference type="eggNOG" id="ENOG5031DZX">
    <property type="taxonomic scope" value="Bacteria"/>
</dbReference>